<dbReference type="HOGENOM" id="CLU_3296005_0_0_9"/>
<dbReference type="EMBL" id="AWVF01000238">
    <property type="protein sequence ID" value="ERJ94701.1"/>
    <property type="molecule type" value="Genomic_DNA"/>
</dbReference>
<evidence type="ECO:0000313" key="1">
    <source>
        <dbReference type="EMBL" id="ERJ94701.1"/>
    </source>
</evidence>
<keyword evidence="2" id="KW-1185">Reference proteome</keyword>
<accession>U2K873</accession>
<organism evidence="1 2">
    <name type="scientific">Ruminococcus callidus ATCC 27760</name>
    <dbReference type="NCBI Taxonomy" id="411473"/>
    <lineage>
        <taxon>Bacteria</taxon>
        <taxon>Bacillati</taxon>
        <taxon>Bacillota</taxon>
        <taxon>Clostridia</taxon>
        <taxon>Eubacteriales</taxon>
        <taxon>Oscillospiraceae</taxon>
        <taxon>Ruminococcus</taxon>
    </lineage>
</organism>
<comment type="caution">
    <text evidence="1">The sequence shown here is derived from an EMBL/GenBank/DDBJ whole genome shotgun (WGS) entry which is preliminary data.</text>
</comment>
<dbReference type="AlphaFoldDB" id="U2K873"/>
<reference evidence="1 2" key="1">
    <citation type="submission" date="2013-07" db="EMBL/GenBank/DDBJ databases">
        <authorList>
            <person name="Weinstock G."/>
            <person name="Sodergren E."/>
            <person name="Wylie T."/>
            <person name="Fulton L."/>
            <person name="Fulton R."/>
            <person name="Fronick C."/>
            <person name="O'Laughlin M."/>
            <person name="Godfrey J."/>
            <person name="Miner T."/>
            <person name="Herter B."/>
            <person name="Appelbaum E."/>
            <person name="Cordes M."/>
            <person name="Lek S."/>
            <person name="Wollam A."/>
            <person name="Pepin K.H."/>
            <person name="Palsikar V.B."/>
            <person name="Mitreva M."/>
            <person name="Wilson R.K."/>
        </authorList>
    </citation>
    <scope>NUCLEOTIDE SEQUENCE [LARGE SCALE GENOMIC DNA]</scope>
    <source>
        <strain evidence="1 2">ATCC 27760</strain>
    </source>
</reference>
<evidence type="ECO:0000313" key="2">
    <source>
        <dbReference type="Proteomes" id="UP000016662"/>
    </source>
</evidence>
<sequence>MNIYKYCRQILFAREKIFVRRVSPRIASRLFAPPGDFCGV</sequence>
<dbReference type="Proteomes" id="UP000016662">
    <property type="component" value="Unassembled WGS sequence"/>
</dbReference>
<protein>
    <submittedName>
        <fullName evidence="1">Uncharacterized protein</fullName>
    </submittedName>
</protein>
<name>U2K873_9FIRM</name>
<dbReference type="STRING" id="411473.RUMCAL_01971"/>
<gene>
    <name evidence="1" type="ORF">RUMCAL_01971</name>
</gene>
<proteinExistence type="predicted"/>